<dbReference type="Pfam" id="PF09002">
    <property type="entry name" value="Card1_endonuc"/>
    <property type="match status" value="1"/>
</dbReference>
<dbReference type="InterPro" id="IPR015093">
    <property type="entry name" value="Card1_endonucl_dom"/>
</dbReference>
<evidence type="ECO:0000313" key="4">
    <source>
        <dbReference type="Proteomes" id="UP000516360"/>
    </source>
</evidence>
<organism evidence="3 4">
    <name type="scientific">Dissulfurispira thermophila</name>
    <dbReference type="NCBI Taxonomy" id="2715679"/>
    <lineage>
        <taxon>Bacteria</taxon>
        <taxon>Pseudomonadati</taxon>
        <taxon>Nitrospirota</taxon>
        <taxon>Thermodesulfovibrionia</taxon>
        <taxon>Thermodesulfovibrionales</taxon>
        <taxon>Dissulfurispiraceae</taxon>
        <taxon>Dissulfurispira</taxon>
    </lineage>
</organism>
<dbReference type="GO" id="GO:0003676">
    <property type="term" value="F:nucleic acid binding"/>
    <property type="evidence" value="ECO:0007669"/>
    <property type="project" value="InterPro"/>
</dbReference>
<evidence type="ECO:0000259" key="2">
    <source>
        <dbReference type="Pfam" id="PF23400"/>
    </source>
</evidence>
<feature type="domain" description="Card1 CARF" evidence="2">
    <location>
        <begin position="4"/>
        <end position="142"/>
    </location>
</feature>
<evidence type="ECO:0008006" key="5">
    <source>
        <dbReference type="Google" id="ProtNLM"/>
    </source>
</evidence>
<dbReference type="KEGG" id="dtp:JZK55_15180"/>
<dbReference type="Proteomes" id="UP000516360">
    <property type="component" value="Chromosome"/>
</dbReference>
<dbReference type="Gene3D" id="3.40.50.10770">
    <property type="entry name" value="Hypothetical protein VC1899 like domain (Restriction endonuclease-like)"/>
    <property type="match status" value="1"/>
</dbReference>
<dbReference type="RefSeq" id="WP_203471784.1">
    <property type="nucleotide sequence ID" value="NZ_AP022873.1"/>
</dbReference>
<dbReference type="InterPro" id="IPR056339">
    <property type="entry name" value="CARF_Card1"/>
</dbReference>
<proteinExistence type="predicted"/>
<evidence type="ECO:0000259" key="1">
    <source>
        <dbReference type="Pfam" id="PF09002"/>
    </source>
</evidence>
<dbReference type="InterPro" id="IPR011335">
    <property type="entry name" value="Restrct_endonuc-II-like"/>
</dbReference>
<name>A0A7G1H3S5_9BACT</name>
<dbReference type="Gene3D" id="1.10.10.680">
    <property type="entry name" value="Hypothetical protein VC1899 (Restriction endonuclease-like)"/>
    <property type="match status" value="1"/>
</dbReference>
<accession>A0A7G1H3S5</accession>
<dbReference type="InterPro" id="IPR011856">
    <property type="entry name" value="tRNA_endonuc-like_dom_sf"/>
</dbReference>
<gene>
    <name evidence="3" type="ORF">JZK55_15180</name>
</gene>
<feature type="domain" description="Card1 endonuclease" evidence="1">
    <location>
        <begin position="236"/>
        <end position="373"/>
    </location>
</feature>
<dbReference type="EMBL" id="AP022873">
    <property type="protein sequence ID" value="BCB96596.1"/>
    <property type="molecule type" value="Genomic_DNA"/>
</dbReference>
<evidence type="ECO:0000313" key="3">
    <source>
        <dbReference type="EMBL" id="BCB96596.1"/>
    </source>
</evidence>
<keyword evidence="4" id="KW-1185">Reference proteome</keyword>
<protein>
    <recommendedName>
        <fullName evidence="5">DUF1887 domain-containing protein</fullName>
    </recommendedName>
</protein>
<dbReference type="AlphaFoldDB" id="A0A7G1H3S5"/>
<dbReference type="Pfam" id="PF23400">
    <property type="entry name" value="CARF_Card1"/>
    <property type="match status" value="1"/>
</dbReference>
<dbReference type="Gene3D" id="3.40.1350.10">
    <property type="match status" value="1"/>
</dbReference>
<reference evidence="3 4" key="1">
    <citation type="submission" date="2020-03" db="EMBL/GenBank/DDBJ databases">
        <title>Complete genome sequences of two sulfur-disproportionating bacterial strains T55J and Mzg5.</title>
        <authorList>
            <person name="Umezawa K."/>
            <person name="Kojima H."/>
            <person name="Kato Y."/>
            <person name="Fukui M."/>
        </authorList>
    </citation>
    <scope>NUCLEOTIDE SEQUENCE [LARGE SCALE GENOMIC DNA]</scope>
    <source>
        <strain evidence="3 4">T55J</strain>
    </source>
</reference>
<sequence>MSHVHVCLVSEQPIPNLTTVLQFKPDRVVLLKTKEMEEKARFLAEVLKKKQYDVEAELIDAYDINNVIKVSESLINKCGDCEVSLNITGGTKIGTLGTFQVFYTSGKMIFYVDTKDNKILQLYPENEQKEMPIEVNISIADYLAVYGFQIDTYVKDDSYIYERKELTDYLANTVTSRQHIIPAINNALHKYNEKSPLPVSVKLPKDEKLFKLFGLLKGVKQKDGSKIEIHSHNSLMYLKGFWFEEYVYMIAKSLNPDDIKLNVKGKWITRGQYHPKNEFDVMLSKKNRLFYISCKTANPDRKEEGGEEGVGKEFLYELVSLSDRALGLFGRRMLVSARQVNDPAVRERSKILKVDLVDGKNIATLKENLRQWLTE</sequence>
<dbReference type="SUPFAM" id="SSF52980">
    <property type="entry name" value="Restriction endonuclease-like"/>
    <property type="match status" value="1"/>
</dbReference>